<dbReference type="Ensembl" id="ENSNMLT00000019032.1">
    <property type="protein sequence ID" value="ENSNMLP00000016917.1"/>
    <property type="gene ID" value="ENSNMLG00000011192.1"/>
</dbReference>
<feature type="compositionally biased region" description="Basic residues" evidence="1">
    <location>
        <begin position="65"/>
        <end position="79"/>
    </location>
</feature>
<feature type="region of interest" description="Disordered" evidence="1">
    <location>
        <begin position="29"/>
        <end position="180"/>
    </location>
</feature>
<feature type="region of interest" description="Disordered" evidence="1">
    <location>
        <begin position="415"/>
        <end position="450"/>
    </location>
</feature>
<dbReference type="InterPro" id="IPR029266">
    <property type="entry name" value="FAM217"/>
</dbReference>
<feature type="compositionally biased region" description="Acidic residues" evidence="1">
    <location>
        <begin position="149"/>
        <end position="159"/>
    </location>
</feature>
<proteinExistence type="predicted"/>
<keyword evidence="3" id="KW-1185">Reference proteome</keyword>
<dbReference type="AlphaFoldDB" id="A0A8C6T9Y1"/>
<dbReference type="PANTHER" id="PTHR22145">
    <property type="entry name" value="SI:CH211-266K22.6"/>
    <property type="match status" value="1"/>
</dbReference>
<reference evidence="2" key="1">
    <citation type="submission" date="2025-08" db="UniProtKB">
        <authorList>
            <consortium name="Ensembl"/>
        </authorList>
    </citation>
    <scope>IDENTIFICATION</scope>
</reference>
<reference evidence="2" key="2">
    <citation type="submission" date="2025-09" db="UniProtKB">
        <authorList>
            <consortium name="Ensembl"/>
        </authorList>
    </citation>
    <scope>IDENTIFICATION</scope>
</reference>
<evidence type="ECO:0008006" key="4">
    <source>
        <dbReference type="Google" id="ProtNLM"/>
    </source>
</evidence>
<evidence type="ECO:0000313" key="3">
    <source>
        <dbReference type="Proteomes" id="UP000694523"/>
    </source>
</evidence>
<evidence type="ECO:0000256" key="1">
    <source>
        <dbReference type="SAM" id="MobiDB-lite"/>
    </source>
</evidence>
<evidence type="ECO:0000313" key="2">
    <source>
        <dbReference type="Ensembl" id="ENSNMLP00000016917.1"/>
    </source>
</evidence>
<feature type="compositionally biased region" description="Polar residues" evidence="1">
    <location>
        <begin position="49"/>
        <end position="64"/>
    </location>
</feature>
<accession>A0A8C6T9Y1</accession>
<sequence>MCLGMGTILQQRVPQQCTGRRYREPGWAKATTWSDQRPEVDSYTDKLLQKSQPPQTTQENIQKSLNKRKQRSIKNRMSKHSSQITKSQPCVPPPTDQSPVLPTVINKKKHMHSKSKRHTAAFPCHRSLSDSSPDPAPRLSALRESGDLRDDDSDTDISESETLSQLPCGGPPPQLDLRPDVITSEEPIPISRRKKQPKFDFPDFLPPPFNSWSLNQLAIFYNMDSTRSASRSRPTGPLERYMERLLQLEWYQIQTLQDNCGTAHAEPLSSSHKALAATSARLSTPKCILQCQRAFPLTFLSSAPSHCAYIVCSSRNSSCCRPSGCQARPARFSPTQERIVSTSQPKRSYSESRAPLLDCSRKLSNPVRSQGHLKQMQAAGNLRTPVQAVNKLPSTAKDQGPMGKDHFEDYRTVRPRSGSEHRKTNTERQHNCTDTRRGRSECRKGRAERRAQQEIKPDAVTAIMANLPATKYCAVNRRARSKQVEFVT</sequence>
<protein>
    <recommendedName>
        <fullName evidence="4">Protein FAM217B</fullName>
    </recommendedName>
</protein>
<dbReference type="Proteomes" id="UP000694523">
    <property type="component" value="Unplaced"/>
</dbReference>
<dbReference type="Pfam" id="PF15344">
    <property type="entry name" value="FAM217"/>
    <property type="match status" value="1"/>
</dbReference>
<organism evidence="2 3">
    <name type="scientific">Neogobius melanostomus</name>
    <name type="common">round goby</name>
    <dbReference type="NCBI Taxonomy" id="47308"/>
    <lineage>
        <taxon>Eukaryota</taxon>
        <taxon>Metazoa</taxon>
        <taxon>Chordata</taxon>
        <taxon>Craniata</taxon>
        <taxon>Vertebrata</taxon>
        <taxon>Euteleostomi</taxon>
        <taxon>Actinopterygii</taxon>
        <taxon>Neopterygii</taxon>
        <taxon>Teleostei</taxon>
        <taxon>Neoteleostei</taxon>
        <taxon>Acanthomorphata</taxon>
        <taxon>Gobiaria</taxon>
        <taxon>Gobiiformes</taxon>
        <taxon>Gobioidei</taxon>
        <taxon>Gobiidae</taxon>
        <taxon>Benthophilinae</taxon>
        <taxon>Neogobiini</taxon>
        <taxon>Neogobius</taxon>
    </lineage>
</organism>
<dbReference type="PANTHER" id="PTHR22145:SF2">
    <property type="entry name" value="SI:CH211-266K22.6"/>
    <property type="match status" value="1"/>
</dbReference>
<name>A0A8C6T9Y1_9GOBI</name>
<feature type="compositionally biased region" description="Basic and acidic residues" evidence="1">
    <location>
        <begin position="36"/>
        <end position="48"/>
    </location>
</feature>
<feature type="compositionally biased region" description="Basic residues" evidence="1">
    <location>
        <begin position="106"/>
        <end position="119"/>
    </location>
</feature>